<proteinExistence type="predicted"/>
<dbReference type="GeneID" id="96081784"/>
<name>A0ABR3UXD3_9PLEO</name>
<evidence type="ECO:0000313" key="1">
    <source>
        <dbReference type="EMBL" id="KAL1801120.1"/>
    </source>
</evidence>
<gene>
    <name evidence="1" type="ORF">ACET3X_001462</name>
</gene>
<keyword evidence="2" id="KW-1185">Reference proteome</keyword>
<accession>A0ABR3UXD3</accession>
<protein>
    <submittedName>
        <fullName evidence="1">Uncharacterized protein</fullName>
    </submittedName>
</protein>
<evidence type="ECO:0000313" key="2">
    <source>
        <dbReference type="Proteomes" id="UP001578633"/>
    </source>
</evidence>
<organism evidence="1 2">
    <name type="scientific">Alternaria dauci</name>
    <dbReference type="NCBI Taxonomy" id="48095"/>
    <lineage>
        <taxon>Eukaryota</taxon>
        <taxon>Fungi</taxon>
        <taxon>Dikarya</taxon>
        <taxon>Ascomycota</taxon>
        <taxon>Pezizomycotina</taxon>
        <taxon>Dothideomycetes</taxon>
        <taxon>Pleosporomycetidae</taxon>
        <taxon>Pleosporales</taxon>
        <taxon>Pleosporineae</taxon>
        <taxon>Pleosporaceae</taxon>
        <taxon>Alternaria</taxon>
        <taxon>Alternaria sect. Porri</taxon>
    </lineage>
</organism>
<dbReference type="RefSeq" id="XP_069311704.1">
    <property type="nucleotide sequence ID" value="XM_069446756.1"/>
</dbReference>
<dbReference type="Proteomes" id="UP001578633">
    <property type="component" value="Chromosome 1"/>
</dbReference>
<dbReference type="EMBL" id="JBHGVX010000001">
    <property type="protein sequence ID" value="KAL1801120.1"/>
    <property type="molecule type" value="Genomic_DNA"/>
</dbReference>
<sequence length="134" mass="14643">MPLSVNGHVADKINHLTFKYLIVSCHCDNVKAMASAGSAPLLPAAVIGQPRLRAPAKRSAHFNTIDRTEMSSLQKTKRNITVLSKVTERPVTLCVISSRKVDNNFISQKTVDRLGLRVRFDAAIICGSFGPDAR</sequence>
<comment type="caution">
    <text evidence="1">The sequence shown here is derived from an EMBL/GenBank/DDBJ whole genome shotgun (WGS) entry which is preliminary data.</text>
</comment>
<reference evidence="1 2" key="1">
    <citation type="submission" date="2024-09" db="EMBL/GenBank/DDBJ databases">
        <title>T2T genomes of carrot and Alternaria dauci and their utility for understanding host-pathogen interaction during carrot leaf blight disease.</title>
        <authorList>
            <person name="Liu W."/>
            <person name="Xu S."/>
            <person name="Ou C."/>
            <person name="Liu X."/>
            <person name="Zhuang F."/>
            <person name="Deng X.W."/>
        </authorList>
    </citation>
    <scope>NUCLEOTIDE SEQUENCE [LARGE SCALE GENOMIC DNA]</scope>
    <source>
        <strain evidence="1 2">A2016</strain>
    </source>
</reference>